<comment type="caution">
    <text evidence="1">The sequence shown here is derived from an EMBL/GenBank/DDBJ whole genome shotgun (WGS) entry which is preliminary data.</text>
</comment>
<evidence type="ECO:0000313" key="1">
    <source>
        <dbReference type="EMBL" id="RZG48423.1"/>
    </source>
</evidence>
<dbReference type="AlphaFoldDB" id="A0A4Q7ALQ7"/>
<sequence length="86" mass="9569">MTGIFAGTKFKELIGSAFTTTYSPSITVEYSGIYKCINCGREITSNMHPDDDTFPPHNKSISCKDAKWKLHVITDTMDDNFKSVIG</sequence>
<evidence type="ECO:0000313" key="2">
    <source>
        <dbReference type="Proteomes" id="UP000293863"/>
    </source>
</evidence>
<organism evidence="1 2">
    <name type="scientific">Acinetobacter wuhouensis</name>
    <dbReference type="NCBI Taxonomy" id="1879050"/>
    <lineage>
        <taxon>Bacteria</taxon>
        <taxon>Pseudomonadati</taxon>
        <taxon>Pseudomonadota</taxon>
        <taxon>Gammaproteobacteria</taxon>
        <taxon>Moraxellales</taxon>
        <taxon>Moraxellaceae</taxon>
        <taxon>Acinetobacter</taxon>
    </lineage>
</organism>
<keyword evidence="2" id="KW-1185">Reference proteome</keyword>
<dbReference type="Proteomes" id="UP000293863">
    <property type="component" value="Unassembled WGS sequence"/>
</dbReference>
<dbReference type="RefSeq" id="WP_130131088.1">
    <property type="nucleotide sequence ID" value="NZ_SGSQ01000004.1"/>
</dbReference>
<accession>A0A4Q7ALQ7</accession>
<reference evidence="1 2" key="1">
    <citation type="submission" date="2019-02" db="EMBL/GenBank/DDBJ databases">
        <title>The Batch Genome Submission of Acinetobacter spp. strains.</title>
        <authorList>
            <person name="Qin J."/>
            <person name="Hu Y."/>
            <person name="Ye H."/>
            <person name="Wei L."/>
            <person name="Feng Y."/>
            <person name="Zong Z."/>
        </authorList>
    </citation>
    <scope>NUCLEOTIDE SEQUENCE [LARGE SCALE GENOMIC DNA]</scope>
    <source>
        <strain evidence="1 2">WCHAW060049</strain>
    </source>
</reference>
<dbReference type="EMBL" id="SGSQ01000004">
    <property type="protein sequence ID" value="RZG48423.1"/>
    <property type="molecule type" value="Genomic_DNA"/>
</dbReference>
<name>A0A4Q7ALQ7_9GAMM</name>
<proteinExistence type="predicted"/>
<protein>
    <submittedName>
        <fullName evidence="1">Protein L</fullName>
    </submittedName>
</protein>
<gene>
    <name evidence="1" type="ORF">EXU28_03650</name>
</gene>